<feature type="domain" description="F-box" evidence="1">
    <location>
        <begin position="61"/>
        <end position="111"/>
    </location>
</feature>
<dbReference type="Gene3D" id="3.80.10.10">
    <property type="entry name" value="Ribonuclease Inhibitor"/>
    <property type="match status" value="1"/>
</dbReference>
<dbReference type="Pfam" id="PF12937">
    <property type="entry name" value="F-box-like"/>
    <property type="match status" value="1"/>
</dbReference>
<keyword evidence="3" id="KW-1185">Reference proteome</keyword>
<evidence type="ECO:0000259" key="1">
    <source>
        <dbReference type="Pfam" id="PF12937"/>
    </source>
</evidence>
<dbReference type="SUPFAM" id="SSF81383">
    <property type="entry name" value="F-box domain"/>
    <property type="match status" value="1"/>
</dbReference>
<name>A0A1M2W574_TRAPU</name>
<dbReference type="PANTHER" id="PTHR38926">
    <property type="entry name" value="F-BOX DOMAIN CONTAINING PROTEIN, EXPRESSED"/>
    <property type="match status" value="1"/>
</dbReference>
<evidence type="ECO:0000313" key="3">
    <source>
        <dbReference type="Proteomes" id="UP000184267"/>
    </source>
</evidence>
<dbReference type="InterPro" id="IPR036047">
    <property type="entry name" value="F-box-like_dom_sf"/>
</dbReference>
<dbReference type="OrthoDB" id="3353710at2759"/>
<dbReference type="InterPro" id="IPR032675">
    <property type="entry name" value="LRR_dom_sf"/>
</dbReference>
<dbReference type="PANTHER" id="PTHR38926:SF5">
    <property type="entry name" value="F-BOX AND LEUCINE-RICH REPEAT PROTEIN 6"/>
    <property type="match status" value="1"/>
</dbReference>
<dbReference type="OMA" id="EWLRITH"/>
<gene>
    <name evidence="2" type="ORF">TRAPUB_8451</name>
</gene>
<evidence type="ECO:0000313" key="2">
    <source>
        <dbReference type="EMBL" id="OJT15008.1"/>
    </source>
</evidence>
<protein>
    <recommendedName>
        <fullName evidence="1">F-box domain-containing protein</fullName>
    </recommendedName>
</protein>
<accession>A0A1M2W574</accession>
<dbReference type="EMBL" id="MNAD01000215">
    <property type="protein sequence ID" value="OJT15008.1"/>
    <property type="molecule type" value="Genomic_DNA"/>
</dbReference>
<comment type="caution">
    <text evidence="2">The sequence shown here is derived from an EMBL/GenBank/DDBJ whole genome shotgun (WGS) entry which is preliminary data.</text>
</comment>
<dbReference type="InterPro" id="IPR001810">
    <property type="entry name" value="F-box_dom"/>
</dbReference>
<reference evidence="2 3" key="1">
    <citation type="submission" date="2016-10" db="EMBL/GenBank/DDBJ databases">
        <title>Genome sequence of the basidiomycete white-rot fungus Trametes pubescens.</title>
        <authorList>
            <person name="Makela M.R."/>
            <person name="Granchi Z."/>
            <person name="Peng M."/>
            <person name="De Vries R.P."/>
            <person name="Grigoriev I."/>
            <person name="Riley R."/>
            <person name="Hilden K."/>
        </authorList>
    </citation>
    <scope>NUCLEOTIDE SEQUENCE [LARGE SCALE GENOMIC DNA]</scope>
    <source>
        <strain evidence="2 3">FBCC735</strain>
    </source>
</reference>
<sequence>MYEEPEDRSIRETLLNDTSKIMFRGSDDTTQEEVESRSGPLDHAWKLRTGVTPHVATSSHSLPPELLALIFGLIVGADPALNSHLIRVTHVCRYWRDVALHTPALWSHIALMQPAAIEAFLSRSEALPLRISVNMNAKRGSATPKIMRHQALQMLLDEVACSRILSLKIVHLPGSDDFYWVMHRIGRASSQLETLSIERRRFLLPVPNNRSFKPAHFDVPRLRSLKLIGEIPPQFLTVPNALRTLALVRPSCDVSTVLNLLERIPALEHLTLCGLPPTIARAPGKVTLARLKTVRLQGLPLRIGPALFSSLVLPSTHTNISLRDSKLYRRMFQDLVPAHSAPDALSFPALQGLKHVQLAWKNDLHTLRAYRSSDLAHSGAPALQARAAGGAFREWFLVDWPIDASHVETVDIYGNSTDSPEIRQQWMWAMMLLGVPALRTLRVRAVPHGILQAIISVLGPRTHMMPFPKLEALTVARVLEGRTPCPQLEALVLAQMPLVGESWDTLVSVAVARGPLASGGYLAKITVELPVTETAACDEPALSRLIKETGVQIVFTESK</sequence>
<organism evidence="2 3">
    <name type="scientific">Trametes pubescens</name>
    <name type="common">White-rot fungus</name>
    <dbReference type="NCBI Taxonomy" id="154538"/>
    <lineage>
        <taxon>Eukaryota</taxon>
        <taxon>Fungi</taxon>
        <taxon>Dikarya</taxon>
        <taxon>Basidiomycota</taxon>
        <taxon>Agaricomycotina</taxon>
        <taxon>Agaricomycetes</taxon>
        <taxon>Polyporales</taxon>
        <taxon>Polyporaceae</taxon>
        <taxon>Trametes</taxon>
    </lineage>
</organism>
<dbReference type="AlphaFoldDB" id="A0A1M2W574"/>
<proteinExistence type="predicted"/>
<dbReference type="SUPFAM" id="SSF52047">
    <property type="entry name" value="RNI-like"/>
    <property type="match status" value="1"/>
</dbReference>
<dbReference type="Proteomes" id="UP000184267">
    <property type="component" value="Unassembled WGS sequence"/>
</dbReference>
<dbReference type="Gene3D" id="1.20.1280.50">
    <property type="match status" value="1"/>
</dbReference>